<accession>A0ABU3YCA1</accession>
<comment type="caution">
    <text evidence="1">The sequence shown here is derived from an EMBL/GenBank/DDBJ whole genome shotgun (WGS) entry which is preliminary data.</text>
</comment>
<gene>
    <name evidence="1" type="ORF">RZN05_18650</name>
</gene>
<keyword evidence="2" id="KW-1185">Reference proteome</keyword>
<evidence type="ECO:0000313" key="1">
    <source>
        <dbReference type="EMBL" id="MDV3459025.1"/>
    </source>
</evidence>
<dbReference type="Proteomes" id="UP001273531">
    <property type="component" value="Unassembled WGS sequence"/>
</dbReference>
<reference evidence="1 2" key="1">
    <citation type="submission" date="2023-10" db="EMBL/GenBank/DDBJ databases">
        <title>Sphingomonas sp. HF-S4 16S ribosomal RNA gene Genome sequencing and assembly.</title>
        <authorList>
            <person name="Lee H."/>
        </authorList>
    </citation>
    <scope>NUCLEOTIDE SEQUENCE [LARGE SCALE GENOMIC DNA]</scope>
    <source>
        <strain evidence="1 2">HF-S4</strain>
    </source>
</reference>
<sequence>MSIILALGLAAALDPAFPAIEHRTRIEHPKGAIEATYKMRVAVRHKQIGSSAKPGTPSTLACTWRADVHVERSAVHGSGASLSRQITRDGVVEGRRAGWCNDGQSAIAAEVARRTHEIHDQVVALAREDEAVLQAELERLDGNRQG</sequence>
<dbReference type="RefSeq" id="WP_317228184.1">
    <property type="nucleotide sequence ID" value="NZ_JAWJEJ010000002.1"/>
</dbReference>
<dbReference type="EMBL" id="JAWJEJ010000002">
    <property type="protein sequence ID" value="MDV3459025.1"/>
    <property type="molecule type" value="Genomic_DNA"/>
</dbReference>
<name>A0ABU3YCA1_9SPHN</name>
<organism evidence="1 2">
    <name type="scientific">Sphingomonas agrestis</name>
    <dbReference type="NCBI Taxonomy" id="3080540"/>
    <lineage>
        <taxon>Bacteria</taxon>
        <taxon>Pseudomonadati</taxon>
        <taxon>Pseudomonadota</taxon>
        <taxon>Alphaproteobacteria</taxon>
        <taxon>Sphingomonadales</taxon>
        <taxon>Sphingomonadaceae</taxon>
        <taxon>Sphingomonas</taxon>
    </lineage>
</organism>
<evidence type="ECO:0000313" key="2">
    <source>
        <dbReference type="Proteomes" id="UP001273531"/>
    </source>
</evidence>
<protein>
    <submittedName>
        <fullName evidence="1">Uncharacterized protein</fullName>
    </submittedName>
</protein>
<proteinExistence type="predicted"/>